<protein>
    <submittedName>
        <fullName evidence="2">Uncharacterized protein</fullName>
    </submittedName>
</protein>
<comment type="caution">
    <text evidence="2">The sequence shown here is derived from an EMBL/GenBank/DDBJ whole genome shotgun (WGS) entry which is preliminary data.</text>
</comment>
<dbReference type="RefSeq" id="WP_201918803.1">
    <property type="nucleotide sequence ID" value="NZ_BAABAX010000005.1"/>
</dbReference>
<organism evidence="2 3">
    <name type="scientific">Aquimarina mytili</name>
    <dbReference type="NCBI Taxonomy" id="874423"/>
    <lineage>
        <taxon>Bacteria</taxon>
        <taxon>Pseudomonadati</taxon>
        <taxon>Bacteroidota</taxon>
        <taxon>Flavobacteriia</taxon>
        <taxon>Flavobacteriales</taxon>
        <taxon>Flavobacteriaceae</taxon>
        <taxon>Aquimarina</taxon>
    </lineage>
</organism>
<feature type="signal peptide" evidence="1">
    <location>
        <begin position="1"/>
        <end position="19"/>
    </location>
</feature>
<reference evidence="2" key="1">
    <citation type="submission" date="2021-01" db="EMBL/GenBank/DDBJ databases">
        <authorList>
            <person name="Zhong Y.L."/>
        </authorList>
    </citation>
    <scope>NUCLEOTIDE SEQUENCE</scope>
    <source>
        <strain evidence="2">KCTC 23302</strain>
    </source>
</reference>
<proteinExistence type="predicted"/>
<dbReference type="AlphaFoldDB" id="A0A936ZSS1"/>
<name>A0A936ZSS1_9FLAO</name>
<evidence type="ECO:0000313" key="3">
    <source>
        <dbReference type="Proteomes" id="UP000651057"/>
    </source>
</evidence>
<feature type="chain" id="PRO_5037971154" evidence="1">
    <location>
        <begin position="20"/>
        <end position="115"/>
    </location>
</feature>
<dbReference type="EMBL" id="JAERQJ010000003">
    <property type="protein sequence ID" value="MBL0683632.1"/>
    <property type="molecule type" value="Genomic_DNA"/>
</dbReference>
<keyword evidence="3" id="KW-1185">Reference proteome</keyword>
<accession>A0A936ZSS1</accession>
<evidence type="ECO:0000256" key="1">
    <source>
        <dbReference type="SAM" id="SignalP"/>
    </source>
</evidence>
<keyword evidence="1" id="KW-0732">Signal</keyword>
<gene>
    <name evidence="2" type="ORF">JJQ60_08905</name>
</gene>
<dbReference type="Proteomes" id="UP000651057">
    <property type="component" value="Unassembled WGS sequence"/>
</dbReference>
<sequence>MKSTLVFFIFFALTLSINAQETKTIDSKNNHKNFVSENTNNNTSPSTILTPLTDDLIEDNICYAEISKVTFFKALIKQNGFDITIQEGDDNNTDIALKSTEEIITSNKERISYSE</sequence>
<evidence type="ECO:0000313" key="2">
    <source>
        <dbReference type="EMBL" id="MBL0683632.1"/>
    </source>
</evidence>